<feature type="modified residue" description="4-aspartylphosphate" evidence="3">
    <location>
        <position position="58"/>
    </location>
</feature>
<dbReference type="PRINTS" id="PR00038">
    <property type="entry name" value="HTHLUXR"/>
</dbReference>
<evidence type="ECO:0000256" key="3">
    <source>
        <dbReference type="PROSITE-ProRule" id="PRU00169"/>
    </source>
</evidence>
<dbReference type="SUPFAM" id="SSF46894">
    <property type="entry name" value="C-terminal effector domain of the bipartite response regulators"/>
    <property type="match status" value="1"/>
</dbReference>
<dbReference type="SMART" id="SM00421">
    <property type="entry name" value="HTH_LUXR"/>
    <property type="match status" value="1"/>
</dbReference>
<keyword evidence="2" id="KW-0238">DNA-binding</keyword>
<dbReference type="PANTHER" id="PTHR43214">
    <property type="entry name" value="TWO-COMPONENT RESPONSE REGULATOR"/>
    <property type="match status" value="1"/>
</dbReference>
<dbReference type="Pfam" id="PF00072">
    <property type="entry name" value="Response_reg"/>
    <property type="match status" value="1"/>
</dbReference>
<dbReference type="RefSeq" id="WP_311665750.1">
    <property type="nucleotide sequence ID" value="NZ_JAVRHT010000055.1"/>
</dbReference>
<evidence type="ECO:0000313" key="6">
    <source>
        <dbReference type="EMBL" id="MDT0633144.1"/>
    </source>
</evidence>
<dbReference type="PROSITE" id="PS50110">
    <property type="entry name" value="RESPONSE_REGULATORY"/>
    <property type="match status" value="1"/>
</dbReference>
<dbReference type="CDD" id="cd17535">
    <property type="entry name" value="REC_NarL-like"/>
    <property type="match status" value="1"/>
</dbReference>
<proteinExistence type="predicted"/>
<evidence type="ECO:0000256" key="2">
    <source>
        <dbReference type="ARBA" id="ARBA00023125"/>
    </source>
</evidence>
<gene>
    <name evidence="6" type="ORF">RM540_15420</name>
</gene>
<sequence length="222" mass="23864">MPAPPARVLVVDDHPIVRWGLDKLFAAEDDLAVAGEAATADEALQLMGAETFDLVLLDIGLKQGSGLDLIGQIRAQYDDLPVLVLSMYQERFYAERVLRAGAQGFVTKQGDPRAVVEAIRRVLGGDLYVSDALADELVLRAVEGPDGGGPAVEHLSDREAEVVRFIGGGLTTREIAGELNLSVKTIESYRANVKRKLGLKSGAELARFAYDWSSRSMGVEAG</sequence>
<dbReference type="PROSITE" id="PS50043">
    <property type="entry name" value="HTH_LUXR_2"/>
    <property type="match status" value="1"/>
</dbReference>
<dbReference type="CDD" id="cd06170">
    <property type="entry name" value="LuxR_C_like"/>
    <property type="match status" value="1"/>
</dbReference>
<keyword evidence="7" id="KW-1185">Reference proteome</keyword>
<dbReference type="InterPro" id="IPR001789">
    <property type="entry name" value="Sig_transdc_resp-reg_receiver"/>
</dbReference>
<protein>
    <submittedName>
        <fullName evidence="6">Response regulator transcription factor</fullName>
    </submittedName>
</protein>
<accession>A0ABU3BV26</accession>
<dbReference type="InterPro" id="IPR011006">
    <property type="entry name" value="CheY-like_superfamily"/>
</dbReference>
<dbReference type="InterPro" id="IPR016032">
    <property type="entry name" value="Sig_transdc_resp-reg_C-effctor"/>
</dbReference>
<dbReference type="InterPro" id="IPR000792">
    <property type="entry name" value="Tscrpt_reg_LuxR_C"/>
</dbReference>
<dbReference type="PANTHER" id="PTHR43214:SF43">
    <property type="entry name" value="TWO-COMPONENT RESPONSE REGULATOR"/>
    <property type="match status" value="1"/>
</dbReference>
<evidence type="ECO:0000313" key="7">
    <source>
        <dbReference type="Proteomes" id="UP001267426"/>
    </source>
</evidence>
<dbReference type="Gene3D" id="3.40.50.2300">
    <property type="match status" value="1"/>
</dbReference>
<organism evidence="6 7">
    <name type="scientific">Rubrivirga litoralis</name>
    <dbReference type="NCBI Taxonomy" id="3075598"/>
    <lineage>
        <taxon>Bacteria</taxon>
        <taxon>Pseudomonadati</taxon>
        <taxon>Rhodothermota</taxon>
        <taxon>Rhodothermia</taxon>
        <taxon>Rhodothermales</taxon>
        <taxon>Rubricoccaceae</taxon>
        <taxon>Rubrivirga</taxon>
    </lineage>
</organism>
<dbReference type="Pfam" id="PF00196">
    <property type="entry name" value="GerE"/>
    <property type="match status" value="1"/>
</dbReference>
<evidence type="ECO:0000259" key="4">
    <source>
        <dbReference type="PROSITE" id="PS50043"/>
    </source>
</evidence>
<dbReference type="SMART" id="SM00448">
    <property type="entry name" value="REC"/>
    <property type="match status" value="1"/>
</dbReference>
<dbReference type="SUPFAM" id="SSF52172">
    <property type="entry name" value="CheY-like"/>
    <property type="match status" value="1"/>
</dbReference>
<name>A0ABU3BV26_9BACT</name>
<keyword evidence="1 3" id="KW-0597">Phosphoprotein</keyword>
<feature type="domain" description="Response regulatory" evidence="5">
    <location>
        <begin position="7"/>
        <end position="123"/>
    </location>
</feature>
<evidence type="ECO:0000256" key="1">
    <source>
        <dbReference type="ARBA" id="ARBA00022553"/>
    </source>
</evidence>
<dbReference type="PROSITE" id="PS00622">
    <property type="entry name" value="HTH_LUXR_1"/>
    <property type="match status" value="1"/>
</dbReference>
<dbReference type="InterPro" id="IPR039420">
    <property type="entry name" value="WalR-like"/>
</dbReference>
<dbReference type="InterPro" id="IPR058245">
    <property type="entry name" value="NreC/VraR/RcsB-like_REC"/>
</dbReference>
<dbReference type="EMBL" id="JAVRHT010000055">
    <property type="protein sequence ID" value="MDT0633144.1"/>
    <property type="molecule type" value="Genomic_DNA"/>
</dbReference>
<evidence type="ECO:0000259" key="5">
    <source>
        <dbReference type="PROSITE" id="PS50110"/>
    </source>
</evidence>
<reference evidence="6 7" key="1">
    <citation type="submission" date="2023-09" db="EMBL/GenBank/DDBJ databases">
        <authorList>
            <person name="Rey-Velasco X."/>
        </authorList>
    </citation>
    <scope>NUCLEOTIDE SEQUENCE [LARGE SCALE GENOMIC DNA]</scope>
    <source>
        <strain evidence="6 7">F394</strain>
    </source>
</reference>
<feature type="domain" description="HTH luxR-type" evidence="4">
    <location>
        <begin position="148"/>
        <end position="213"/>
    </location>
</feature>
<dbReference type="Proteomes" id="UP001267426">
    <property type="component" value="Unassembled WGS sequence"/>
</dbReference>
<comment type="caution">
    <text evidence="6">The sequence shown here is derived from an EMBL/GenBank/DDBJ whole genome shotgun (WGS) entry which is preliminary data.</text>
</comment>